<evidence type="ECO:0000259" key="2">
    <source>
        <dbReference type="PROSITE" id="PS50883"/>
    </source>
</evidence>
<dbReference type="KEGG" id="mpar:F7D14_11985"/>
<dbReference type="PROSITE" id="PS50883">
    <property type="entry name" value="EAL"/>
    <property type="match status" value="1"/>
</dbReference>
<dbReference type="Gene3D" id="3.30.450.20">
    <property type="entry name" value="PAS domain"/>
    <property type="match status" value="2"/>
</dbReference>
<dbReference type="Pfam" id="PF12860">
    <property type="entry name" value="PAS_7"/>
    <property type="match status" value="1"/>
</dbReference>
<dbReference type="AlphaFoldDB" id="A0A6B8M6Q4"/>
<reference evidence="4 5" key="1">
    <citation type="submission" date="2019-09" db="EMBL/GenBank/DDBJ databases">
        <title>Isolation and complete genome sequencing of Methylocystis species.</title>
        <authorList>
            <person name="Rumah B.L."/>
            <person name="Stead C.E."/>
            <person name="Stevens B.C."/>
            <person name="Minton N.P."/>
            <person name="Grosse-Honebrink A."/>
            <person name="Zhang Y."/>
        </authorList>
    </citation>
    <scope>NUCLEOTIDE SEQUENCE [LARGE SCALE GENOMIC DNA]</scope>
    <source>
        <strain evidence="4 5">BRCS2</strain>
    </source>
</reference>
<dbReference type="InterPro" id="IPR035965">
    <property type="entry name" value="PAS-like_dom_sf"/>
</dbReference>
<dbReference type="Pfam" id="PF00990">
    <property type="entry name" value="GGDEF"/>
    <property type="match status" value="1"/>
</dbReference>
<dbReference type="SMART" id="SM00052">
    <property type="entry name" value="EAL"/>
    <property type="match status" value="1"/>
</dbReference>
<dbReference type="SUPFAM" id="SSF55785">
    <property type="entry name" value="PYP-like sensor domain (PAS domain)"/>
    <property type="match status" value="2"/>
</dbReference>
<dbReference type="NCBIfam" id="TIGR00229">
    <property type="entry name" value="sensory_box"/>
    <property type="match status" value="1"/>
</dbReference>
<dbReference type="EMBL" id="CP044331">
    <property type="protein sequence ID" value="QGM98126.1"/>
    <property type="molecule type" value="Genomic_DNA"/>
</dbReference>
<dbReference type="InterPro" id="IPR000014">
    <property type="entry name" value="PAS"/>
</dbReference>
<dbReference type="SUPFAM" id="SSF141868">
    <property type="entry name" value="EAL domain-like"/>
    <property type="match status" value="1"/>
</dbReference>
<dbReference type="CDD" id="cd01948">
    <property type="entry name" value="EAL"/>
    <property type="match status" value="1"/>
</dbReference>
<dbReference type="PANTHER" id="PTHR44757:SF2">
    <property type="entry name" value="BIOFILM ARCHITECTURE MAINTENANCE PROTEIN MBAA"/>
    <property type="match status" value="1"/>
</dbReference>
<dbReference type="Proteomes" id="UP000422569">
    <property type="component" value="Chromosome"/>
</dbReference>
<dbReference type="InterPro" id="IPR043128">
    <property type="entry name" value="Rev_trsase/Diguanyl_cyclase"/>
</dbReference>
<dbReference type="Gene3D" id="3.20.20.450">
    <property type="entry name" value="EAL domain"/>
    <property type="match status" value="1"/>
</dbReference>
<feature type="domain" description="GGDEF" evidence="3">
    <location>
        <begin position="318"/>
        <end position="450"/>
    </location>
</feature>
<dbReference type="InterPro" id="IPR029787">
    <property type="entry name" value="Nucleotide_cyclase"/>
</dbReference>
<feature type="domain" description="EAL" evidence="2">
    <location>
        <begin position="459"/>
        <end position="708"/>
    </location>
</feature>
<dbReference type="InterPro" id="IPR000160">
    <property type="entry name" value="GGDEF_dom"/>
</dbReference>
<dbReference type="Gene3D" id="3.30.70.270">
    <property type="match status" value="1"/>
</dbReference>
<dbReference type="SMART" id="SM00091">
    <property type="entry name" value="PAS"/>
    <property type="match status" value="2"/>
</dbReference>
<dbReference type="PROSITE" id="PS50887">
    <property type="entry name" value="GGDEF"/>
    <property type="match status" value="1"/>
</dbReference>
<proteinExistence type="predicted"/>
<keyword evidence="5" id="KW-1185">Reference proteome</keyword>
<evidence type="ECO:0000259" key="3">
    <source>
        <dbReference type="PROSITE" id="PS50887"/>
    </source>
</evidence>
<evidence type="ECO:0000313" key="4">
    <source>
        <dbReference type="EMBL" id="QGM98126.1"/>
    </source>
</evidence>
<accession>A0A6B8M6Q4</accession>
<gene>
    <name evidence="4" type="ORF">F7D14_11985</name>
</gene>
<dbReference type="FunFam" id="3.30.70.270:FF:000001">
    <property type="entry name" value="Diguanylate cyclase domain protein"/>
    <property type="match status" value="1"/>
</dbReference>
<dbReference type="GO" id="GO:0003824">
    <property type="term" value="F:catalytic activity"/>
    <property type="evidence" value="ECO:0007669"/>
    <property type="project" value="UniProtKB-ARBA"/>
</dbReference>
<feature type="domain" description="PAS" evidence="1">
    <location>
        <begin position="163"/>
        <end position="212"/>
    </location>
</feature>
<dbReference type="SMART" id="SM00267">
    <property type="entry name" value="GGDEF"/>
    <property type="match status" value="1"/>
</dbReference>
<dbReference type="InterPro" id="IPR052155">
    <property type="entry name" value="Biofilm_reg_signaling"/>
</dbReference>
<dbReference type="Pfam" id="PF00563">
    <property type="entry name" value="EAL"/>
    <property type="match status" value="1"/>
</dbReference>
<dbReference type="NCBIfam" id="TIGR00254">
    <property type="entry name" value="GGDEF"/>
    <property type="match status" value="1"/>
</dbReference>
<dbReference type="PROSITE" id="PS50112">
    <property type="entry name" value="PAS"/>
    <property type="match status" value="1"/>
</dbReference>
<dbReference type="SUPFAM" id="SSF55073">
    <property type="entry name" value="Nucleotide cyclase"/>
    <property type="match status" value="1"/>
</dbReference>
<evidence type="ECO:0000259" key="1">
    <source>
        <dbReference type="PROSITE" id="PS50112"/>
    </source>
</evidence>
<name>A0A6B8M6Q4_9HYPH</name>
<organism evidence="4 5">
    <name type="scientific">Methylocystis parvus</name>
    <dbReference type="NCBI Taxonomy" id="134"/>
    <lineage>
        <taxon>Bacteria</taxon>
        <taxon>Pseudomonadati</taxon>
        <taxon>Pseudomonadota</taxon>
        <taxon>Alphaproteobacteria</taxon>
        <taxon>Hyphomicrobiales</taxon>
        <taxon>Methylocystaceae</taxon>
        <taxon>Methylocystis</taxon>
    </lineage>
</organism>
<dbReference type="InterPro" id="IPR035919">
    <property type="entry name" value="EAL_sf"/>
</dbReference>
<dbReference type="RefSeq" id="WP_016920318.1">
    <property type="nucleotide sequence ID" value="NZ_CP044331.1"/>
</dbReference>
<sequence>MKTHSNGQKRIFLEDQQLGPGCEDRSCALACGEKPDALVDFAKLLRQAFLVMPEGLAFFDEEDRFVMWNQPYADIYADFPEQDLTGVRFEDFIRTKVERGLFREAVGCEEEWLKDRIARHQHAAEYFYEQEFSDGRCIRVAERRLGNCGRLGVHVDITDLKRRENSFKLLLENNPVPMWVVDAKTLQFLCVNDAAVDHYGYSKERFLSMSLMEICGARQCADLPNRFSSANQIAFEPKTCQFRKADGAFVDATLYARACPFDGVDAVMVASVDVTEARRAEQRIEYLAHHDLLTGLPNRASFTERLRASIADARAKNGNFALIFVDLDGFKDVNDVFGHQCGDALLGEVAGNFRKVAQDAFVARVGGDEFMILLTEGAQPEAAAELCERLLELAETPLRIRGNQIHVGVSIGAALFPDDGTDEEKLLANADAALYRAKGDGRGRIHFFDADLDAQLQERQLLKHDLAHALEQGEFQLHYQPQAALDGRIVGFEALLRWSHPSRGMVSPAVFVPLAEESGHIVAIGGWALEQACREATNWRPDIRVSVNLSPIQFQTTNVQQLVHQVLFDTGLAPSRLELEITEGVLINDHSRTLATLRALKALGVRVSMDDFGTGYSSLSYLQSFPFDRIKIDRSFVMNLEKILHSAVIVRTIIGLGRGLGIPVTAEGVETEAQQEFLKAEGCSELQGYLIGRPRPISDYIHLAYDDAEKARDRERRMAK</sequence>
<evidence type="ECO:0000313" key="5">
    <source>
        <dbReference type="Proteomes" id="UP000422569"/>
    </source>
</evidence>
<dbReference type="Pfam" id="PF13188">
    <property type="entry name" value="PAS_8"/>
    <property type="match status" value="1"/>
</dbReference>
<dbReference type="CDD" id="cd01949">
    <property type="entry name" value="GGDEF"/>
    <property type="match status" value="1"/>
</dbReference>
<protein>
    <submittedName>
        <fullName evidence="4">EAL domain-containing protein</fullName>
    </submittedName>
</protein>
<dbReference type="PANTHER" id="PTHR44757">
    <property type="entry name" value="DIGUANYLATE CYCLASE DGCP"/>
    <property type="match status" value="1"/>
</dbReference>
<dbReference type="InterPro" id="IPR001633">
    <property type="entry name" value="EAL_dom"/>
</dbReference>